<evidence type="ECO:0000313" key="1">
    <source>
        <dbReference type="EMBL" id="TDU90121.1"/>
    </source>
</evidence>
<dbReference type="InterPro" id="IPR007061">
    <property type="entry name" value="MST-like"/>
</dbReference>
<dbReference type="Pfam" id="PF04978">
    <property type="entry name" value="MST"/>
    <property type="match status" value="1"/>
</dbReference>
<dbReference type="RefSeq" id="WP_133980076.1">
    <property type="nucleotide sequence ID" value="NZ_SOCE01000001.1"/>
</dbReference>
<dbReference type="Gene3D" id="1.20.120.450">
    <property type="entry name" value="dinb family like domain"/>
    <property type="match status" value="1"/>
</dbReference>
<comment type="caution">
    <text evidence="1">The sequence shown here is derived from an EMBL/GenBank/DDBJ whole genome shotgun (WGS) entry which is preliminary data.</text>
</comment>
<dbReference type="EMBL" id="SOCE01000001">
    <property type="protein sequence ID" value="TDU90121.1"/>
    <property type="molecule type" value="Genomic_DNA"/>
</dbReference>
<keyword evidence="2" id="KW-1185">Reference proteome</keyword>
<evidence type="ECO:0000313" key="2">
    <source>
        <dbReference type="Proteomes" id="UP000295151"/>
    </source>
</evidence>
<dbReference type="AlphaFoldDB" id="A0A4R7TDA4"/>
<organism evidence="1 2">
    <name type="scientific">Kribbella voronezhensis</name>
    <dbReference type="NCBI Taxonomy" id="2512212"/>
    <lineage>
        <taxon>Bacteria</taxon>
        <taxon>Bacillati</taxon>
        <taxon>Actinomycetota</taxon>
        <taxon>Actinomycetes</taxon>
        <taxon>Propionibacteriales</taxon>
        <taxon>Kribbellaceae</taxon>
        <taxon>Kribbella</taxon>
    </lineage>
</organism>
<proteinExistence type="predicted"/>
<sequence length="167" mass="18812">MTGRPPLTGDERTQLIGWLDLQRSLVRGKCEGLSEADAYRKLLPTSPLMTIAGIVSHMRWIEYSWFHEDLLGVPDTGQTPWTEGGPRNEEMMVDGVPLARLLDEYEEECARSNEIVARFSLDDVQRAPDPTGAQASVRFILCHMIEETARHLGHLDILRELLDGRTG</sequence>
<accession>A0A4R7TDA4</accession>
<reference evidence="1 2" key="1">
    <citation type="submission" date="2019-03" db="EMBL/GenBank/DDBJ databases">
        <title>Genomic Encyclopedia of Type Strains, Phase III (KMG-III): the genomes of soil and plant-associated and newly described type strains.</title>
        <authorList>
            <person name="Whitman W."/>
        </authorList>
    </citation>
    <scope>NUCLEOTIDE SEQUENCE [LARGE SCALE GENOMIC DNA]</scope>
    <source>
        <strain evidence="1 2">VKM Ac-2575</strain>
    </source>
</reference>
<protein>
    <submittedName>
        <fullName evidence="1">Uncharacterized protein DUF664</fullName>
    </submittedName>
</protein>
<gene>
    <name evidence="1" type="ORF">EV138_3704</name>
</gene>
<dbReference type="SUPFAM" id="SSF109854">
    <property type="entry name" value="DinB/YfiT-like putative metalloenzymes"/>
    <property type="match status" value="1"/>
</dbReference>
<dbReference type="InterPro" id="IPR034660">
    <property type="entry name" value="DinB/YfiT-like"/>
</dbReference>
<dbReference type="Proteomes" id="UP000295151">
    <property type="component" value="Unassembled WGS sequence"/>
</dbReference>
<name>A0A4R7TDA4_9ACTN</name>
<dbReference type="OrthoDB" id="4548523at2"/>